<comment type="caution">
    <text evidence="1">The sequence shown here is derived from an EMBL/GenBank/DDBJ whole genome shotgun (WGS) entry which is preliminary data.</text>
</comment>
<organism evidence="1">
    <name type="scientific">marine sediment metagenome</name>
    <dbReference type="NCBI Taxonomy" id="412755"/>
    <lineage>
        <taxon>unclassified sequences</taxon>
        <taxon>metagenomes</taxon>
        <taxon>ecological metagenomes</taxon>
    </lineage>
</organism>
<proteinExistence type="predicted"/>
<gene>
    <name evidence="1" type="ORF">S06H3_52186</name>
</gene>
<protein>
    <submittedName>
        <fullName evidence="1">Uncharacterized protein</fullName>
    </submittedName>
</protein>
<sequence>LRKLLNQTLSVTLLKLKARTRTPGITLLP</sequence>
<feature type="non-terminal residue" evidence="1">
    <location>
        <position position="1"/>
    </location>
</feature>
<dbReference type="AlphaFoldDB" id="X1QGC5"/>
<accession>X1QGC5</accession>
<name>X1QGC5_9ZZZZ</name>
<evidence type="ECO:0000313" key="1">
    <source>
        <dbReference type="EMBL" id="GAI42329.1"/>
    </source>
</evidence>
<reference evidence="1" key="1">
    <citation type="journal article" date="2014" name="Front. Microbiol.">
        <title>High frequency of phylogenetically diverse reductive dehalogenase-homologous genes in deep subseafloor sedimentary metagenomes.</title>
        <authorList>
            <person name="Kawai M."/>
            <person name="Futagami T."/>
            <person name="Toyoda A."/>
            <person name="Takaki Y."/>
            <person name="Nishi S."/>
            <person name="Hori S."/>
            <person name="Arai W."/>
            <person name="Tsubouchi T."/>
            <person name="Morono Y."/>
            <person name="Uchiyama I."/>
            <person name="Ito T."/>
            <person name="Fujiyama A."/>
            <person name="Inagaki F."/>
            <person name="Takami H."/>
        </authorList>
    </citation>
    <scope>NUCLEOTIDE SEQUENCE</scope>
    <source>
        <strain evidence="1">Expedition CK06-06</strain>
    </source>
</reference>
<dbReference type="EMBL" id="BARV01033171">
    <property type="protein sequence ID" value="GAI42329.1"/>
    <property type="molecule type" value="Genomic_DNA"/>
</dbReference>